<dbReference type="CDD" id="cd00854">
    <property type="entry name" value="NagA"/>
    <property type="match status" value="1"/>
</dbReference>
<feature type="binding site" evidence="7">
    <location>
        <position position="213"/>
    </location>
    <ligand>
        <name>Zn(2+)</name>
        <dbReference type="ChEBI" id="CHEBI:29105"/>
    </ligand>
</feature>
<comment type="similarity">
    <text evidence="1 5">Belongs to the metallo-dependent hydrolases superfamily. NagA family.</text>
</comment>
<dbReference type="GO" id="GO:0006046">
    <property type="term" value="P:N-acetylglucosamine catabolic process"/>
    <property type="evidence" value="ECO:0007669"/>
    <property type="project" value="TreeGrafter"/>
</dbReference>
<evidence type="ECO:0000256" key="5">
    <source>
        <dbReference type="PIRNR" id="PIRNR038994"/>
    </source>
</evidence>
<dbReference type="PIRSF" id="PIRSF038994">
    <property type="entry name" value="NagA"/>
    <property type="match status" value="1"/>
</dbReference>
<dbReference type="NCBIfam" id="TIGR00221">
    <property type="entry name" value="nagA"/>
    <property type="match status" value="1"/>
</dbReference>
<dbReference type="InterPro" id="IPR032466">
    <property type="entry name" value="Metal_Hydrolase"/>
</dbReference>
<dbReference type="Pfam" id="PF01979">
    <property type="entry name" value="Amidohydro_1"/>
    <property type="match status" value="1"/>
</dbReference>
<proteinExistence type="inferred from homology"/>
<reference evidence="9 10" key="1">
    <citation type="submission" date="2010-07" db="EMBL/GenBank/DDBJ databases">
        <authorList>
            <person name="Sid Ahmed O."/>
        </authorList>
    </citation>
    <scope>NUCLEOTIDE SEQUENCE [LARGE SCALE GENOMIC DNA]</scope>
    <source>
        <strain evidence="9 10">TX4248</strain>
    </source>
</reference>
<evidence type="ECO:0000313" key="10">
    <source>
        <dbReference type="Proteomes" id="UP000004846"/>
    </source>
</evidence>
<feature type="binding site" evidence="7">
    <location>
        <position position="126"/>
    </location>
    <ligand>
        <name>Zn(2+)</name>
        <dbReference type="ChEBI" id="CHEBI:29105"/>
    </ligand>
</feature>
<name>A0A125W3R5_ENTFL</name>
<evidence type="ECO:0000256" key="3">
    <source>
        <dbReference type="ARBA" id="ARBA00022801"/>
    </source>
</evidence>
<feature type="domain" description="Amidohydrolase-related" evidence="8">
    <location>
        <begin position="46"/>
        <end position="380"/>
    </location>
</feature>
<dbReference type="HOGENOM" id="CLU_032482_2_1_9"/>
<gene>
    <name evidence="9" type="primary">nagA</name>
    <name evidence="9" type="ORF">HMPREF9498_02552</name>
</gene>
<keyword evidence="2 7" id="KW-0479">Metal-binding</keyword>
<keyword evidence="4 5" id="KW-0119">Carbohydrate metabolism</keyword>
<keyword evidence="3 5" id="KW-0378">Hydrolase</keyword>
<dbReference type="GO" id="GO:0046872">
    <property type="term" value="F:metal ion binding"/>
    <property type="evidence" value="ECO:0007669"/>
    <property type="project" value="UniProtKB-KW"/>
</dbReference>
<sequence>MIIQSKNVWINEQFQPAQVEVSEQRIVAILPYNEKAVDKEYGEKRILPGFIDIHDHGWHGGDANHANHEFIKEWQAYLPEEGITAFLPTTSTTFPKDLEHSFEVIGSFIEEDQGTNGAQILGIHAEGPMISEEFRGSHNPELLVKPSVETFKKWQELAKGHIKLMTLAPENDVENALTTYCHEHDVVISIGHTAATYEQAMAAVEAGAKSFTHTFNGMEDISHRKPTAVVAALDSEETFAEIIADGVHVDYSLVRVLAKLKGKDYLIAVTDSIWAKGCQPGVYPKPEKGIEMVIDEQNVVRLANGKLAGSTNHLNNMVRNLVEKALLPEVIAINSVTKNPARLLNVNESMGEIKLGLLGNFTIIDEKYEVLETLVNGETVYKK</sequence>
<dbReference type="Gene3D" id="3.20.20.140">
    <property type="entry name" value="Metal-dependent hydrolases"/>
    <property type="match status" value="1"/>
</dbReference>
<evidence type="ECO:0000256" key="4">
    <source>
        <dbReference type="ARBA" id="ARBA00023277"/>
    </source>
</evidence>
<evidence type="ECO:0000256" key="6">
    <source>
        <dbReference type="PIRSR" id="PIRSR038994-1"/>
    </source>
</evidence>
<comment type="caution">
    <text evidence="9">The sequence shown here is derived from an EMBL/GenBank/DDBJ whole genome shotgun (WGS) entry which is preliminary data.</text>
</comment>
<dbReference type="SUPFAM" id="SSF51556">
    <property type="entry name" value="Metallo-dependent hydrolases"/>
    <property type="match status" value="1"/>
</dbReference>
<evidence type="ECO:0000256" key="7">
    <source>
        <dbReference type="PIRSR" id="PIRSR038994-3"/>
    </source>
</evidence>
<dbReference type="RefSeq" id="WP_002386286.1">
    <property type="nucleotide sequence ID" value="NZ_GL454481.1"/>
</dbReference>
<dbReference type="PANTHER" id="PTHR11113">
    <property type="entry name" value="N-ACETYLGLUCOSAMINE-6-PHOSPHATE DEACETYLASE"/>
    <property type="match status" value="1"/>
</dbReference>
<dbReference type="InterPro" id="IPR011059">
    <property type="entry name" value="Metal-dep_hydrolase_composite"/>
</dbReference>
<dbReference type="AlphaFoldDB" id="A0A125W3R5"/>
<dbReference type="PANTHER" id="PTHR11113:SF14">
    <property type="entry name" value="N-ACETYLGLUCOSAMINE-6-PHOSPHATE DEACETYLASE"/>
    <property type="match status" value="1"/>
</dbReference>
<dbReference type="SUPFAM" id="SSF51338">
    <property type="entry name" value="Composite domain of metallo-dependent hydrolases"/>
    <property type="match status" value="1"/>
</dbReference>
<organism evidence="9 10">
    <name type="scientific">Enterococcus faecalis TX4248</name>
    <dbReference type="NCBI Taxonomy" id="749495"/>
    <lineage>
        <taxon>Bacteria</taxon>
        <taxon>Bacillati</taxon>
        <taxon>Bacillota</taxon>
        <taxon>Bacilli</taxon>
        <taxon>Lactobacillales</taxon>
        <taxon>Enterococcaceae</taxon>
        <taxon>Enterococcus</taxon>
    </lineage>
</organism>
<feature type="binding site" evidence="7">
    <location>
        <position position="192"/>
    </location>
    <ligand>
        <name>Zn(2+)</name>
        <dbReference type="ChEBI" id="CHEBI:29105"/>
    </ligand>
</feature>
<evidence type="ECO:0000256" key="1">
    <source>
        <dbReference type="ARBA" id="ARBA00010716"/>
    </source>
</evidence>
<dbReference type="Gene3D" id="2.30.40.10">
    <property type="entry name" value="Urease, subunit C, domain 1"/>
    <property type="match status" value="1"/>
</dbReference>
<dbReference type="EMBL" id="AEBR01000092">
    <property type="protein sequence ID" value="EFM81858.1"/>
    <property type="molecule type" value="Genomic_DNA"/>
</dbReference>
<evidence type="ECO:0000313" key="9">
    <source>
        <dbReference type="EMBL" id="EFM81858.1"/>
    </source>
</evidence>
<dbReference type="InterPro" id="IPR003764">
    <property type="entry name" value="GlcNAc_6-P_deAcase"/>
</dbReference>
<dbReference type="Proteomes" id="UP000004846">
    <property type="component" value="Unassembled WGS sequence"/>
</dbReference>
<comment type="cofactor">
    <cofactor evidence="7">
        <name>a divalent metal cation</name>
        <dbReference type="ChEBI" id="CHEBI:60240"/>
    </cofactor>
    <text evidence="7">Binds 1 divalent metal cation per subunit.</text>
</comment>
<protein>
    <submittedName>
        <fullName evidence="9">N-acetylglucosamine-6-phosphate deacetylase</fullName>
        <ecNumber evidence="9">3.5.1.25</ecNumber>
    </submittedName>
</protein>
<accession>A0A125W3R5</accession>
<dbReference type="EC" id="3.5.1.25" evidence="9"/>
<evidence type="ECO:0000256" key="2">
    <source>
        <dbReference type="ARBA" id="ARBA00022723"/>
    </source>
</evidence>
<evidence type="ECO:0000259" key="8">
    <source>
        <dbReference type="Pfam" id="PF01979"/>
    </source>
</evidence>
<dbReference type="GO" id="GO:0008448">
    <property type="term" value="F:N-acetylglucosamine-6-phosphate deacetylase activity"/>
    <property type="evidence" value="ECO:0007669"/>
    <property type="project" value="UniProtKB-EC"/>
</dbReference>
<feature type="active site" description="Proton donor/acceptor" evidence="6">
    <location>
        <position position="271"/>
    </location>
</feature>
<dbReference type="InterPro" id="IPR006680">
    <property type="entry name" value="Amidohydro-rel"/>
</dbReference>